<evidence type="ECO:0000313" key="1">
    <source>
        <dbReference type="EMBL" id="MBD2596464.1"/>
    </source>
</evidence>
<evidence type="ECO:0000313" key="2">
    <source>
        <dbReference type="Proteomes" id="UP000603457"/>
    </source>
</evidence>
<reference evidence="1 2" key="1">
    <citation type="journal article" date="2020" name="ISME J.">
        <title>Comparative genomics reveals insights into cyanobacterial evolution and habitat adaptation.</title>
        <authorList>
            <person name="Chen M.Y."/>
            <person name="Teng W.K."/>
            <person name="Zhao L."/>
            <person name="Hu C.X."/>
            <person name="Zhou Y.K."/>
            <person name="Han B.P."/>
            <person name="Song L.R."/>
            <person name="Shu W.S."/>
        </authorList>
    </citation>
    <scope>NUCLEOTIDE SEQUENCE [LARGE SCALE GENOMIC DNA]</scope>
    <source>
        <strain evidence="1 2">FACHB-130</strain>
    </source>
</reference>
<protein>
    <submittedName>
        <fullName evidence="1">Uncharacterized protein</fullName>
    </submittedName>
</protein>
<proteinExistence type="predicted"/>
<gene>
    <name evidence="1" type="ORF">H6G74_19315</name>
</gene>
<dbReference type="EMBL" id="JACJTB010000027">
    <property type="protein sequence ID" value="MBD2596464.1"/>
    <property type="molecule type" value="Genomic_DNA"/>
</dbReference>
<comment type="caution">
    <text evidence="1">The sequence shown here is derived from an EMBL/GenBank/DDBJ whole genome shotgun (WGS) entry which is preliminary data.</text>
</comment>
<organism evidence="1 2">
    <name type="scientific">Nostoc spongiaeforme FACHB-130</name>
    <dbReference type="NCBI Taxonomy" id="1357510"/>
    <lineage>
        <taxon>Bacteria</taxon>
        <taxon>Bacillati</taxon>
        <taxon>Cyanobacteriota</taxon>
        <taxon>Cyanophyceae</taxon>
        <taxon>Nostocales</taxon>
        <taxon>Nostocaceae</taxon>
        <taxon>Nostoc</taxon>
    </lineage>
</organism>
<sequence length="120" mass="13300">MPKLQKYFITDVALDKIYFRSTAGLYQSIGSAVTGIYPAPDNELDKPEVLVKNLLLEGLLIRLSAIVLVNTKRRNLELLCNKLVFPSVFDTGLGKTFSITNGASGTIKSLNQRRRQVSRG</sequence>
<dbReference type="RefSeq" id="WP_190969200.1">
    <property type="nucleotide sequence ID" value="NZ_JACJTB010000027.1"/>
</dbReference>
<dbReference type="Proteomes" id="UP000603457">
    <property type="component" value="Unassembled WGS sequence"/>
</dbReference>
<accession>A0ABR8FYF4</accession>
<name>A0ABR8FYF4_9NOSO</name>
<keyword evidence="2" id="KW-1185">Reference proteome</keyword>